<feature type="transmembrane region" description="Helical" evidence="7">
    <location>
        <begin position="381"/>
        <end position="403"/>
    </location>
</feature>
<evidence type="ECO:0000256" key="2">
    <source>
        <dbReference type="ARBA" id="ARBA00008335"/>
    </source>
</evidence>
<keyword evidence="10" id="KW-1185">Reference proteome</keyword>
<evidence type="ECO:0000256" key="3">
    <source>
        <dbReference type="ARBA" id="ARBA00022448"/>
    </source>
</evidence>
<feature type="transmembrane region" description="Helical" evidence="7">
    <location>
        <begin position="20"/>
        <end position="43"/>
    </location>
</feature>
<evidence type="ECO:0000313" key="9">
    <source>
        <dbReference type="EMBL" id="WVX67405.1"/>
    </source>
</evidence>
<feature type="transmembrane region" description="Helical" evidence="7">
    <location>
        <begin position="116"/>
        <end position="137"/>
    </location>
</feature>
<dbReference type="PANTHER" id="PTHR12778:SF10">
    <property type="entry name" value="MAJOR FACILITATOR SUPERFAMILY DOMAIN-CONTAINING PROTEIN 3"/>
    <property type="match status" value="1"/>
</dbReference>
<feature type="transmembrane region" description="Helical" evidence="7">
    <location>
        <begin position="290"/>
        <end position="310"/>
    </location>
</feature>
<dbReference type="NCBIfam" id="TIGR00901">
    <property type="entry name" value="2A0125"/>
    <property type="match status" value="1"/>
</dbReference>
<feature type="transmembrane region" description="Helical" evidence="7">
    <location>
        <begin position="158"/>
        <end position="178"/>
    </location>
</feature>
<evidence type="ECO:0000256" key="6">
    <source>
        <dbReference type="ARBA" id="ARBA00023136"/>
    </source>
</evidence>
<dbReference type="EMBL" id="CP133270">
    <property type="protein sequence ID" value="WVX67405.1"/>
    <property type="molecule type" value="Genomic_DNA"/>
</dbReference>
<dbReference type="InterPro" id="IPR004752">
    <property type="entry name" value="AmpG_permease/AT-1"/>
</dbReference>
<evidence type="ECO:0000313" key="10">
    <source>
        <dbReference type="Proteomes" id="UP001330434"/>
    </source>
</evidence>
<feature type="transmembrane region" description="Helical" evidence="7">
    <location>
        <begin position="254"/>
        <end position="278"/>
    </location>
</feature>
<accession>A0ABZ2C4T7</accession>
<proteinExistence type="inferred from homology"/>
<dbReference type="InterPro" id="IPR011701">
    <property type="entry name" value="MFS"/>
</dbReference>
<keyword evidence="4 7" id="KW-0812">Transmembrane</keyword>
<dbReference type="SUPFAM" id="SSF103473">
    <property type="entry name" value="MFS general substrate transporter"/>
    <property type="match status" value="1"/>
</dbReference>
<dbReference type="Gene3D" id="1.20.1250.20">
    <property type="entry name" value="MFS general substrate transporter like domains"/>
    <property type="match status" value="2"/>
</dbReference>
<feature type="domain" description="Major facilitator superfamily (MFS) profile" evidence="8">
    <location>
        <begin position="14"/>
        <end position="433"/>
    </location>
</feature>
<comment type="subcellular location">
    <subcellularLocation>
        <location evidence="1">Membrane</location>
        <topology evidence="1">Multi-pass membrane protein</topology>
    </subcellularLocation>
</comment>
<sequence>MDDMILKTRDLWNLLDRRILAIFFLGISSGLPFLLTLSTLSFWLTQSGVSKTAIGMFVVVTIPYTFKFLWGPLVDRWNLPILANLLGKRRSWALMAQIFLVLALIGLGSTSPHENLLLTALMAFLVALSSACQDIVVEAYRIEIIDEDQYGVAASSTYLGYRIGMLISGYGALYLSTFLSWSDVYNIMAFFVVLGMITVFFAPRTRIMVASASPHPKLKKEISSSDISARFFNWLKSTFWPPLRELIQTYDWRVVLAFIFFYKVGDTVLNVMSTPFLIEIGYSTLEIANVAKLFGISAMIFGGFLGGFFLTRFGIFASLILCAALQILSSLMFLVQALVGYNLGVLTITIGVENFTCGLGAAAYIAYLSSMCSAPNTATHFALLSSFGSLARIVLSIAAGWLADQMSWSQFYLFTALASVPCMMLLAHSARHFTPLGAAHERV</sequence>
<gene>
    <name evidence="9" type="ORF">Bealeia1_01607</name>
</gene>
<evidence type="ECO:0000256" key="4">
    <source>
        <dbReference type="ARBA" id="ARBA00022692"/>
    </source>
</evidence>
<dbReference type="Proteomes" id="UP001330434">
    <property type="component" value="Chromosome"/>
</dbReference>
<dbReference type="InterPro" id="IPR020846">
    <property type="entry name" value="MFS_dom"/>
</dbReference>
<evidence type="ECO:0000259" key="8">
    <source>
        <dbReference type="PROSITE" id="PS50850"/>
    </source>
</evidence>
<dbReference type="InterPro" id="IPR036259">
    <property type="entry name" value="MFS_trans_sf"/>
</dbReference>
<dbReference type="PANTHER" id="PTHR12778">
    <property type="entry name" value="SOLUTE CARRIER FAMILY 33 ACETYL-COA TRANSPORTER -RELATED"/>
    <property type="match status" value="1"/>
</dbReference>
<feature type="transmembrane region" description="Helical" evidence="7">
    <location>
        <begin position="317"/>
        <end position="339"/>
    </location>
</feature>
<feature type="transmembrane region" description="Helical" evidence="7">
    <location>
        <begin position="409"/>
        <end position="427"/>
    </location>
</feature>
<evidence type="ECO:0000256" key="5">
    <source>
        <dbReference type="ARBA" id="ARBA00022989"/>
    </source>
</evidence>
<evidence type="ECO:0000256" key="1">
    <source>
        <dbReference type="ARBA" id="ARBA00004141"/>
    </source>
</evidence>
<reference evidence="9 10" key="1">
    <citation type="journal article" date="2024" name="Environ. Microbiol.">
        <title>Novel evolutionary insights on the interactions of the Holosporales (Alphaproteobacteria) with eukaryotic hosts from comparative genomics.</title>
        <authorList>
            <person name="Giovannini M."/>
            <person name="Petroni G."/>
            <person name="Castelli M."/>
        </authorList>
    </citation>
    <scope>NUCLEOTIDE SEQUENCE [LARGE SCALE GENOMIC DNA]</scope>
    <source>
        <strain evidence="9 10">US_Bl 15I1</strain>
    </source>
</reference>
<feature type="transmembrane region" description="Helical" evidence="7">
    <location>
        <begin position="184"/>
        <end position="202"/>
    </location>
</feature>
<protein>
    <submittedName>
        <fullName evidence="9">MFS transporter</fullName>
    </submittedName>
</protein>
<keyword evidence="6 7" id="KW-0472">Membrane</keyword>
<name>A0ABZ2C4T7_9PROT</name>
<feature type="transmembrane region" description="Helical" evidence="7">
    <location>
        <begin position="49"/>
        <end position="70"/>
    </location>
</feature>
<organism evidence="9 10">
    <name type="scientific">Candidatus Bealeia paramacronuclearis</name>
    <dbReference type="NCBI Taxonomy" id="1921001"/>
    <lineage>
        <taxon>Bacteria</taxon>
        <taxon>Pseudomonadati</taxon>
        <taxon>Pseudomonadota</taxon>
        <taxon>Alphaproteobacteria</taxon>
        <taxon>Holosporales</taxon>
        <taxon>Holosporaceae</taxon>
        <taxon>Candidatus Bealeia</taxon>
    </lineage>
</organism>
<evidence type="ECO:0000256" key="7">
    <source>
        <dbReference type="SAM" id="Phobius"/>
    </source>
</evidence>
<dbReference type="Pfam" id="PF07690">
    <property type="entry name" value="MFS_1"/>
    <property type="match status" value="1"/>
</dbReference>
<feature type="transmembrane region" description="Helical" evidence="7">
    <location>
        <begin position="345"/>
        <end position="369"/>
    </location>
</feature>
<comment type="similarity">
    <text evidence="2">Belongs to the major facilitator superfamily.</text>
</comment>
<feature type="transmembrane region" description="Helical" evidence="7">
    <location>
        <begin position="91"/>
        <end position="110"/>
    </location>
</feature>
<dbReference type="RefSeq" id="WP_331256163.1">
    <property type="nucleotide sequence ID" value="NZ_CP133270.1"/>
</dbReference>
<dbReference type="PROSITE" id="PS50850">
    <property type="entry name" value="MFS"/>
    <property type="match status" value="1"/>
</dbReference>
<keyword evidence="3" id="KW-0813">Transport</keyword>
<keyword evidence="5 7" id="KW-1133">Transmembrane helix</keyword>